<keyword evidence="3" id="KW-1185">Reference proteome</keyword>
<reference evidence="2 3" key="1">
    <citation type="submission" date="2019-01" db="EMBL/GenBank/DDBJ databases">
        <title>Weissella sp. nov., a novel lactic acid bacterium isolated from animal feces.</title>
        <authorList>
            <person name="Wang L.-T."/>
        </authorList>
    </citation>
    <scope>NUCLEOTIDE SEQUENCE [LARGE SCALE GENOMIC DNA]</scope>
    <source>
        <strain evidence="2 3">8H-2</strain>
    </source>
</reference>
<proteinExistence type="predicted"/>
<accession>A0A6C2C2S1</accession>
<feature type="transmembrane region" description="Helical" evidence="1">
    <location>
        <begin position="7"/>
        <end position="27"/>
    </location>
</feature>
<dbReference type="Proteomes" id="UP000371977">
    <property type="component" value="Unassembled WGS sequence"/>
</dbReference>
<name>A0A6C2C2S1_9LACO</name>
<dbReference type="AlphaFoldDB" id="A0A6C2C2S1"/>
<organism evidence="2 3">
    <name type="scientific">Weissella muntiaci</name>
    <dbReference type="NCBI Taxonomy" id="2508881"/>
    <lineage>
        <taxon>Bacteria</taxon>
        <taxon>Bacillati</taxon>
        <taxon>Bacillota</taxon>
        <taxon>Bacilli</taxon>
        <taxon>Lactobacillales</taxon>
        <taxon>Lactobacillaceae</taxon>
        <taxon>Weissella</taxon>
    </lineage>
</organism>
<comment type="caution">
    <text evidence="2">The sequence shown here is derived from an EMBL/GenBank/DDBJ whole genome shotgun (WGS) entry which is preliminary data.</text>
</comment>
<evidence type="ECO:0000256" key="1">
    <source>
        <dbReference type="SAM" id="Phobius"/>
    </source>
</evidence>
<sequence>MEIVIKLVTALGTVGVVIGLFAVYTGYMKFSTGQKNDNGPAVDQGIQSMVLGGVMAAMSGGIAATIIAALNNLPK</sequence>
<evidence type="ECO:0000313" key="2">
    <source>
        <dbReference type="EMBL" id="TYC47999.1"/>
    </source>
</evidence>
<keyword evidence="1" id="KW-0812">Transmembrane</keyword>
<gene>
    <name evidence="2" type="ORF">ESZ50_10235</name>
</gene>
<dbReference type="RefSeq" id="WP_148623670.1">
    <property type="nucleotide sequence ID" value="NZ_SDGZ01000025.1"/>
</dbReference>
<evidence type="ECO:0000313" key="3">
    <source>
        <dbReference type="Proteomes" id="UP000371977"/>
    </source>
</evidence>
<feature type="transmembrane region" description="Helical" evidence="1">
    <location>
        <begin position="47"/>
        <end position="70"/>
    </location>
</feature>
<dbReference type="EMBL" id="SDGZ01000025">
    <property type="protein sequence ID" value="TYC47999.1"/>
    <property type="molecule type" value="Genomic_DNA"/>
</dbReference>
<dbReference type="OrthoDB" id="2236570at2"/>
<protein>
    <submittedName>
        <fullName evidence="2">Uncharacterized protein</fullName>
    </submittedName>
</protein>
<keyword evidence="1" id="KW-1133">Transmembrane helix</keyword>
<keyword evidence="1" id="KW-0472">Membrane</keyword>